<gene>
    <name evidence="2" type="ORF">CB0940_04060</name>
    <name evidence="3" type="ORF">RHO25_005895</name>
</gene>
<dbReference type="PANTHER" id="PTHR37466">
    <property type="entry name" value="SLR1628 PROTEIN"/>
    <property type="match status" value="1"/>
</dbReference>
<organism evidence="2 4">
    <name type="scientific">Cercospora beticola</name>
    <name type="common">Sugarbeet leaf spot fungus</name>
    <dbReference type="NCBI Taxonomy" id="122368"/>
    <lineage>
        <taxon>Eukaryota</taxon>
        <taxon>Fungi</taxon>
        <taxon>Dikarya</taxon>
        <taxon>Ascomycota</taxon>
        <taxon>Pezizomycotina</taxon>
        <taxon>Dothideomycetes</taxon>
        <taxon>Dothideomycetidae</taxon>
        <taxon>Mycosphaerellales</taxon>
        <taxon>Mycosphaerellaceae</taxon>
        <taxon>Cercospora</taxon>
    </lineage>
</organism>
<reference evidence="2 4" key="1">
    <citation type="submission" date="2015-10" db="EMBL/GenBank/DDBJ databases">
        <title>The cercosporin biosynthetic gene cluster was horizontally transferred to several fungal lineages and shown to be expanded in Cercospora beticola based on microsynteny with recipient genomes.</title>
        <authorList>
            <person name="De Jonge R."/>
            <person name="Ebert M.K."/>
            <person name="Suttle J.C."/>
            <person name="Jurick Ii W.M."/>
            <person name="Secor G.A."/>
            <person name="Thomma B.P."/>
            <person name="Van De Peer Y."/>
            <person name="Bolton M.D."/>
        </authorList>
    </citation>
    <scope>NUCLEOTIDE SEQUENCE [LARGE SCALE GENOMIC DNA]</scope>
    <source>
        <strain evidence="2 4">09-40</strain>
    </source>
</reference>
<feature type="compositionally biased region" description="Polar residues" evidence="1">
    <location>
        <begin position="175"/>
        <end position="191"/>
    </location>
</feature>
<dbReference type="Pfam" id="PF09996">
    <property type="entry name" value="DUF2237"/>
    <property type="match status" value="1"/>
</dbReference>
<dbReference type="InterPro" id="IPR018714">
    <property type="entry name" value="DUF2237"/>
</dbReference>
<evidence type="ECO:0000313" key="3">
    <source>
        <dbReference type="EMBL" id="WPB01271.1"/>
    </source>
</evidence>
<dbReference type="AlphaFoldDB" id="A0A2G5HMQ0"/>
<evidence type="ECO:0000313" key="2">
    <source>
        <dbReference type="EMBL" id="PIA93846.1"/>
    </source>
</evidence>
<feature type="region of interest" description="Disordered" evidence="1">
    <location>
        <begin position="1"/>
        <end position="23"/>
    </location>
</feature>
<feature type="compositionally biased region" description="Polar residues" evidence="1">
    <location>
        <begin position="1"/>
        <end position="18"/>
    </location>
</feature>
<evidence type="ECO:0000256" key="1">
    <source>
        <dbReference type="SAM" id="MobiDB-lite"/>
    </source>
</evidence>
<dbReference type="Proteomes" id="UP000230605">
    <property type="component" value="Chromosome 4"/>
</dbReference>
<reference evidence="3 5" key="2">
    <citation type="submission" date="2023-09" db="EMBL/GenBank/DDBJ databases">
        <title>Complete-Gapless Cercospora beticola genome.</title>
        <authorList>
            <person name="Wyatt N.A."/>
            <person name="Spanner R.E."/>
            <person name="Bolton M.D."/>
        </authorList>
    </citation>
    <scope>NUCLEOTIDE SEQUENCE [LARGE SCALE GENOMIC DNA]</scope>
    <source>
        <strain evidence="3">Cb09-40</strain>
    </source>
</reference>
<sequence length="191" mass="20432">MATKQQTSTKPTMENNNVAGGRLALFSKDPPVGFFKDGYCRSGPDDKGNHSVAATVTSQFLDFTASKGNNLKDVGVKPGQKWCLCASRWKEAMQAVSDGKLQKEHVPKVHLHATHDAALKEVEYKDLKQYAAEGEAAQSQRQEGHHTPSSAGSKVAKEHHEISSHDKSLAPGSASGMNKTGSVSDTSATRG</sequence>
<feature type="compositionally biased region" description="Basic and acidic residues" evidence="1">
    <location>
        <begin position="155"/>
        <end position="168"/>
    </location>
</feature>
<dbReference type="EMBL" id="LKMD01000105">
    <property type="protein sequence ID" value="PIA93846.1"/>
    <property type="molecule type" value="Genomic_DNA"/>
</dbReference>
<protein>
    <recommendedName>
        <fullName evidence="6">DUF2237 domain-containing protein</fullName>
    </recommendedName>
</protein>
<name>A0A2G5HMQ0_CERBT</name>
<evidence type="ECO:0008006" key="6">
    <source>
        <dbReference type="Google" id="ProtNLM"/>
    </source>
</evidence>
<evidence type="ECO:0000313" key="5">
    <source>
        <dbReference type="Proteomes" id="UP001302367"/>
    </source>
</evidence>
<dbReference type="PANTHER" id="PTHR37466:SF1">
    <property type="entry name" value="SLR1628 PROTEIN"/>
    <property type="match status" value="1"/>
</dbReference>
<dbReference type="EMBL" id="CP134187">
    <property type="protein sequence ID" value="WPB01271.1"/>
    <property type="molecule type" value="Genomic_DNA"/>
</dbReference>
<evidence type="ECO:0000313" key="4">
    <source>
        <dbReference type="Proteomes" id="UP000230605"/>
    </source>
</evidence>
<feature type="region of interest" description="Disordered" evidence="1">
    <location>
        <begin position="130"/>
        <end position="191"/>
    </location>
</feature>
<feature type="compositionally biased region" description="Polar residues" evidence="1">
    <location>
        <begin position="137"/>
        <end position="152"/>
    </location>
</feature>
<accession>A0A2G5HMQ0</accession>
<dbReference type="OrthoDB" id="1517790at2759"/>
<proteinExistence type="predicted"/>
<dbReference type="Proteomes" id="UP001302367">
    <property type="component" value="Chromosome 4"/>
</dbReference>
<dbReference type="Gene3D" id="3.30.56.110">
    <property type="entry name" value="Protein of unknown function DUF2237"/>
    <property type="match status" value="1"/>
</dbReference>
<keyword evidence="5" id="KW-1185">Reference proteome</keyword>